<dbReference type="Proteomes" id="UP001556367">
    <property type="component" value="Unassembled WGS sequence"/>
</dbReference>
<comment type="caution">
    <text evidence="1">The sequence shown here is derived from an EMBL/GenBank/DDBJ whole genome shotgun (WGS) entry which is preliminary data.</text>
</comment>
<evidence type="ECO:0000313" key="2">
    <source>
        <dbReference type="Proteomes" id="UP001556367"/>
    </source>
</evidence>
<evidence type="ECO:0000313" key="1">
    <source>
        <dbReference type="EMBL" id="KAL0955259.1"/>
    </source>
</evidence>
<accession>A0ABR3JHN2</accession>
<protein>
    <submittedName>
        <fullName evidence="1">Uncharacterized protein</fullName>
    </submittedName>
</protein>
<dbReference type="EMBL" id="JASNQZ010000007">
    <property type="protein sequence ID" value="KAL0955259.1"/>
    <property type="molecule type" value="Genomic_DNA"/>
</dbReference>
<organism evidence="1 2">
    <name type="scientific">Hohenbuehelia grisea</name>
    <dbReference type="NCBI Taxonomy" id="104357"/>
    <lineage>
        <taxon>Eukaryota</taxon>
        <taxon>Fungi</taxon>
        <taxon>Dikarya</taxon>
        <taxon>Basidiomycota</taxon>
        <taxon>Agaricomycotina</taxon>
        <taxon>Agaricomycetes</taxon>
        <taxon>Agaricomycetidae</taxon>
        <taxon>Agaricales</taxon>
        <taxon>Pleurotineae</taxon>
        <taxon>Pleurotaceae</taxon>
        <taxon>Hohenbuehelia</taxon>
    </lineage>
</organism>
<name>A0ABR3JHN2_9AGAR</name>
<proteinExistence type="predicted"/>
<keyword evidence="2" id="KW-1185">Reference proteome</keyword>
<sequence>MVTVIVVRRHTRHAPRCPERAWGGTCDTSISINVPLIAMSFSIGWFILLPSFSLTPGNEATTQCFSSKRGGINNEWEVQLLMRPFFHCATAINITQTAIITNLSSSRPRISLFRPINTRFYFERSGYEFFQGSALSVFAPGPGHLPEIPPQPQTRNLTTHARARGACGFDIGRFD</sequence>
<gene>
    <name evidence="1" type="ORF">HGRIS_004151</name>
</gene>
<reference evidence="2" key="1">
    <citation type="submission" date="2024-06" db="EMBL/GenBank/DDBJ databases">
        <title>Multi-omics analyses provide insights into the biosynthesis of the anticancer antibiotic pleurotin in Hohenbuehelia grisea.</title>
        <authorList>
            <person name="Weaver J.A."/>
            <person name="Alberti F."/>
        </authorList>
    </citation>
    <scope>NUCLEOTIDE SEQUENCE [LARGE SCALE GENOMIC DNA]</scope>
    <source>
        <strain evidence="2">T-177</strain>
    </source>
</reference>